<dbReference type="GO" id="GO:0008270">
    <property type="term" value="F:zinc ion binding"/>
    <property type="evidence" value="ECO:0007669"/>
    <property type="project" value="InterPro"/>
</dbReference>
<dbReference type="SUPFAM" id="SSF57701">
    <property type="entry name" value="Zn2/Cys6 DNA-binding domain"/>
    <property type="match status" value="1"/>
</dbReference>
<dbReference type="InterPro" id="IPR036864">
    <property type="entry name" value="Zn2-C6_fun-type_DNA-bd_sf"/>
</dbReference>
<evidence type="ECO:0000313" key="4">
    <source>
        <dbReference type="Proteomes" id="UP001160390"/>
    </source>
</evidence>
<dbReference type="Proteomes" id="UP001160390">
    <property type="component" value="Unassembled WGS sequence"/>
</dbReference>
<dbReference type="EMBL" id="CABFNP030000511">
    <property type="protein sequence ID" value="CAI6033629.1"/>
    <property type="molecule type" value="Genomic_DNA"/>
</dbReference>
<dbReference type="InterPro" id="IPR053178">
    <property type="entry name" value="Osmoadaptation_assoc"/>
</dbReference>
<proteinExistence type="predicted"/>
<dbReference type="CDD" id="cd00067">
    <property type="entry name" value="GAL4"/>
    <property type="match status" value="1"/>
</dbReference>
<dbReference type="InterPro" id="IPR001138">
    <property type="entry name" value="Zn2Cys6_DnaBD"/>
</dbReference>
<accession>A0AA35PXR0</accession>
<reference evidence="3" key="1">
    <citation type="submission" date="2023-01" db="EMBL/GenBank/DDBJ databases">
        <authorList>
            <person name="Piombo E."/>
        </authorList>
    </citation>
    <scope>NUCLEOTIDE SEQUENCE</scope>
</reference>
<comment type="caution">
    <text evidence="3">The sequence shown here is derived from an EMBL/GenBank/DDBJ whole genome shotgun (WGS) entry which is preliminary data.</text>
</comment>
<dbReference type="AlphaFoldDB" id="A0AA35PXR0"/>
<evidence type="ECO:0000256" key="2">
    <source>
        <dbReference type="SAM" id="MobiDB-lite"/>
    </source>
</evidence>
<evidence type="ECO:0008006" key="5">
    <source>
        <dbReference type="Google" id="ProtNLM"/>
    </source>
</evidence>
<evidence type="ECO:0000313" key="3">
    <source>
        <dbReference type="EMBL" id="CAI6033629.1"/>
    </source>
</evidence>
<dbReference type="PANTHER" id="PTHR38111">
    <property type="entry name" value="ZN(2)-C6 FUNGAL-TYPE DOMAIN-CONTAINING PROTEIN-RELATED"/>
    <property type="match status" value="1"/>
</dbReference>
<feature type="region of interest" description="Disordered" evidence="2">
    <location>
        <begin position="112"/>
        <end position="136"/>
    </location>
</feature>
<sequence length="580" mass="65547">MGYEEAILKLLVDPGSTCFPPPQTIFNLPKNLCVLYSSTEYGRHSPETVLPTLQTQESKSVISNSTQKASKMHCDEKWPQCSACKRAGLECPGPDNLTKFVLNNCHKVTQDDGEYPTSLPRGGKSSTTVATSSDRRLALANRTTASSAGETRNGPSFRSFRFLNPTTQSSLMTVSDKLSFRLVSLMGANNEEAMKIRLKIFSQIPRRLSSSICLQDAVAYWCSSWVDYQRGLKQMSPATWQNHGRLLRSLQKAIQGPEALNVETLAAATILYQTGELLSYEQHKPSKRPQARGITTLTRERGLPNPDDPLDAMLAFENRTIVESLALWSPKDTEFYFTDSYKQNMQRVVESVLGEQPELGQLTAKCASRFIEWIKNLRQIKSSAVSCNEMARVMKEELYECLSALEASFPDFWTGIQEEYGNFTEIADHKFFLGKRYHVENSLSFHCLTDAFMCQILIARMIAMLLRTYNEPLDIGLEARYRQLCVQYWMFIPFLKTEDPIKLNIMPVIFGLTLEAATSEEISHVIDVIQYIDGFRHELGQTKEQVAKEVIRRAKLTANFDDEIEKELLQKSSAAFSGDT</sequence>
<keyword evidence="4" id="KW-1185">Reference proteome</keyword>
<organism evidence="3 4">
    <name type="scientific">Clonostachys chloroleuca</name>
    <dbReference type="NCBI Taxonomy" id="1926264"/>
    <lineage>
        <taxon>Eukaryota</taxon>
        <taxon>Fungi</taxon>
        <taxon>Dikarya</taxon>
        <taxon>Ascomycota</taxon>
        <taxon>Pezizomycotina</taxon>
        <taxon>Sordariomycetes</taxon>
        <taxon>Hypocreomycetidae</taxon>
        <taxon>Hypocreales</taxon>
        <taxon>Bionectriaceae</taxon>
        <taxon>Clonostachys</taxon>
    </lineage>
</organism>
<gene>
    <name evidence="3" type="ORF">CCHLO57077_00011024</name>
</gene>
<protein>
    <recommendedName>
        <fullName evidence="5">Zn(2)-C6 fungal-type domain-containing protein</fullName>
    </recommendedName>
</protein>
<keyword evidence="1" id="KW-0539">Nucleus</keyword>
<dbReference type="GO" id="GO:0000981">
    <property type="term" value="F:DNA-binding transcription factor activity, RNA polymerase II-specific"/>
    <property type="evidence" value="ECO:0007669"/>
    <property type="project" value="InterPro"/>
</dbReference>
<name>A0AA35PXR0_9HYPO</name>
<evidence type="ECO:0000256" key="1">
    <source>
        <dbReference type="ARBA" id="ARBA00023242"/>
    </source>
</evidence>